<comment type="subcellular location">
    <subcellularLocation>
        <location evidence="3">Cytoplasm</location>
    </subcellularLocation>
</comment>
<evidence type="ECO:0000256" key="1">
    <source>
        <dbReference type="ARBA" id="ARBA00022598"/>
    </source>
</evidence>
<evidence type="ECO:0000313" key="5">
    <source>
        <dbReference type="Proteomes" id="UP000198647"/>
    </source>
</evidence>
<dbReference type="RefSeq" id="WP_093104981.1">
    <property type="nucleotide sequence ID" value="NZ_FNOS01000001.1"/>
</dbReference>
<dbReference type="EC" id="6.3.4.-" evidence="3"/>
<comment type="catalytic activity">
    <reaction evidence="3">
        <text>cytidine(34) in elongator tRNA(Met) + acetate + ATP = N(4)-acetylcytidine(34) in elongator tRNA(Met) + AMP + diphosphate</text>
        <dbReference type="Rhea" id="RHEA:58144"/>
        <dbReference type="Rhea" id="RHEA-COMP:10693"/>
        <dbReference type="Rhea" id="RHEA-COMP:10694"/>
        <dbReference type="ChEBI" id="CHEBI:30089"/>
        <dbReference type="ChEBI" id="CHEBI:30616"/>
        <dbReference type="ChEBI" id="CHEBI:33019"/>
        <dbReference type="ChEBI" id="CHEBI:74900"/>
        <dbReference type="ChEBI" id="CHEBI:82748"/>
        <dbReference type="ChEBI" id="CHEBI:456215"/>
    </reaction>
</comment>
<evidence type="ECO:0000313" key="4">
    <source>
        <dbReference type="EMBL" id="SDX34204.1"/>
    </source>
</evidence>
<evidence type="ECO:0000256" key="3">
    <source>
        <dbReference type="HAMAP-Rule" id="MF_01539"/>
    </source>
</evidence>
<keyword evidence="5" id="KW-1185">Reference proteome</keyword>
<feature type="binding site" evidence="3">
    <location>
        <position position="160"/>
    </location>
    <ligand>
        <name>ATP</name>
        <dbReference type="ChEBI" id="CHEBI:30616"/>
    </ligand>
</feature>
<dbReference type="Pfam" id="PF05636">
    <property type="entry name" value="HIGH_NTase1"/>
    <property type="match status" value="1"/>
</dbReference>
<keyword evidence="3" id="KW-0067">ATP-binding</keyword>
<keyword evidence="2 3" id="KW-0819">tRNA processing</keyword>
<dbReference type="Proteomes" id="UP000198647">
    <property type="component" value="Unassembled WGS sequence"/>
</dbReference>
<dbReference type="InterPro" id="IPR014729">
    <property type="entry name" value="Rossmann-like_a/b/a_fold"/>
</dbReference>
<keyword evidence="1 3" id="KW-0436">Ligase</keyword>
<feature type="binding site" evidence="3">
    <location>
        <begin position="185"/>
        <end position="186"/>
    </location>
    <ligand>
        <name>ATP</name>
        <dbReference type="ChEBI" id="CHEBI:30616"/>
    </ligand>
</feature>
<dbReference type="PANTHER" id="PTHR37825:SF1">
    <property type="entry name" value="TRNA(MET) CYTIDINE ACETATE LIGASE"/>
    <property type="match status" value="1"/>
</dbReference>
<accession>A0A1H3AYL5</accession>
<keyword evidence="3" id="KW-0963">Cytoplasm</keyword>
<dbReference type="HAMAP" id="MF_01539">
    <property type="entry name" value="TmcAL"/>
    <property type="match status" value="1"/>
</dbReference>
<dbReference type="PANTHER" id="PTHR37825">
    <property type="entry name" value="TRNA(MET) CYTIDINE ACETATE LIGASE"/>
    <property type="match status" value="1"/>
</dbReference>
<comment type="caution">
    <text evidence="4">The sequence shown here is derived from an EMBL/GenBank/DDBJ whole genome shotgun (WGS) entry which is preliminary data.</text>
</comment>
<dbReference type="NCBIfam" id="NF010191">
    <property type="entry name" value="PRK13670.1"/>
    <property type="match status" value="1"/>
</dbReference>
<keyword evidence="3" id="KW-0694">RNA-binding</keyword>
<sequence length="399" mass="46013">MQASGIIVEYNPFHLGHDFHVTQARKQTGADCIIAVMSGPFLQRGEPAIMDKWERARSALLQSVDLVVELPHLFAVQHGDYFSKGAVETLDRLNVSSICFGSEEGNIAPFVNSHSKWKDNQGKFDEHLTSFLDKGMSYPEASRLAYRAIGVDELDLSQPNNILGYSYVKAIKQFAPHIKPETITRIESEYHDEIIKGKISSATSIRREIHTKGEITEGVKQALPDSTVQSLHNYIKDKGKFHQFEDYFPLIQHLLWTSSPEELRQIHGIEEGLEHRLLSNINRSSSFQEMMESVKTKRYTWTRLQRIFVHLITNTRKKDSYLLNESVPYVRILGMNKRGRQYLSEQKKYIEVPLVTQLKQIDHPLFDIDLKAQRTYLYPLSGNQRVESYHREKLPPLFV</sequence>
<gene>
    <name evidence="3" type="primary">tmcAL</name>
    <name evidence="4" type="ORF">SAMN04488081_0223</name>
</gene>
<keyword evidence="3" id="KW-0820">tRNA-binding</keyword>
<dbReference type="EMBL" id="FNOS01000001">
    <property type="protein sequence ID" value="SDX34204.1"/>
    <property type="molecule type" value="Genomic_DNA"/>
</dbReference>
<feature type="binding site" evidence="3">
    <location>
        <position position="101"/>
    </location>
    <ligand>
        <name>ATP</name>
        <dbReference type="ChEBI" id="CHEBI:30616"/>
    </ligand>
</feature>
<reference evidence="4 5" key="1">
    <citation type="submission" date="2016-10" db="EMBL/GenBank/DDBJ databases">
        <authorList>
            <person name="Varghese N."/>
            <person name="Submissions S."/>
        </authorList>
    </citation>
    <scope>NUCLEOTIDE SEQUENCE [LARGE SCALE GENOMIC DNA]</scope>
    <source>
        <strain evidence="4 5">DSM 20748</strain>
    </source>
</reference>
<comment type="similarity">
    <text evidence="3">Belongs to the TmcAL family.</text>
</comment>
<organism evidence="4 5">
    <name type="scientific">Salimicrobium album</name>
    <dbReference type="NCBI Taxonomy" id="50717"/>
    <lineage>
        <taxon>Bacteria</taxon>
        <taxon>Bacillati</taxon>
        <taxon>Bacillota</taxon>
        <taxon>Bacilli</taxon>
        <taxon>Bacillales</taxon>
        <taxon>Bacillaceae</taxon>
        <taxon>Salimicrobium</taxon>
    </lineage>
</organism>
<dbReference type="InterPro" id="IPR008513">
    <property type="entry name" value="tRNA(Met)_cyd_acetate_ligase"/>
</dbReference>
<comment type="function">
    <text evidence="3">Catalyzes the formation of N(4)-acetylcytidine (ac(4)C) at the wobble position of elongator tRNA(Met), using acetate and ATP as substrates. First activates an acetate ion to form acetyladenylate (Ac-AMP) and then transfers the acetyl group to tRNA to form ac(4)C34.</text>
</comment>
<protein>
    <recommendedName>
        <fullName evidence="3">tRNA(Met) cytidine acetate ligase</fullName>
        <ecNumber evidence="3">6.3.4.-</ecNumber>
    </recommendedName>
</protein>
<keyword evidence="3" id="KW-0547">Nucleotide-binding</keyword>
<feature type="binding site" evidence="3">
    <location>
        <begin position="7"/>
        <end position="20"/>
    </location>
    <ligand>
        <name>ATP</name>
        <dbReference type="ChEBI" id="CHEBI:30616"/>
    </ligand>
</feature>
<evidence type="ECO:0000256" key="2">
    <source>
        <dbReference type="ARBA" id="ARBA00022694"/>
    </source>
</evidence>
<proteinExistence type="inferred from homology"/>
<dbReference type="Gene3D" id="3.40.50.620">
    <property type="entry name" value="HUPs"/>
    <property type="match status" value="1"/>
</dbReference>
<dbReference type="SUPFAM" id="SSF52374">
    <property type="entry name" value="Nucleotidylyl transferase"/>
    <property type="match status" value="1"/>
</dbReference>
<name>A0A1H3AYL5_9BACI</name>